<keyword evidence="3" id="KW-0862">Zinc</keyword>
<keyword evidence="2 4" id="KW-0863">Zinc-finger</keyword>
<keyword evidence="8" id="KW-1185">Reference proteome</keyword>
<evidence type="ECO:0000259" key="6">
    <source>
        <dbReference type="PROSITE" id="PS50865"/>
    </source>
</evidence>
<evidence type="ECO:0000256" key="5">
    <source>
        <dbReference type="SAM" id="MobiDB-lite"/>
    </source>
</evidence>
<dbReference type="EMBL" id="CP099421">
    <property type="protein sequence ID" value="USW52115.1"/>
    <property type="molecule type" value="Genomic_DNA"/>
</dbReference>
<protein>
    <submittedName>
        <fullName evidence="7">Zinc finger, MYND-type</fullName>
    </submittedName>
</protein>
<evidence type="ECO:0000256" key="2">
    <source>
        <dbReference type="ARBA" id="ARBA00022771"/>
    </source>
</evidence>
<name>A0A9Q9ANB1_9PEZI</name>
<dbReference type="Proteomes" id="UP001056384">
    <property type="component" value="Chromosome 4"/>
</dbReference>
<feature type="region of interest" description="Disordered" evidence="5">
    <location>
        <begin position="67"/>
        <end position="88"/>
    </location>
</feature>
<reference evidence="7" key="1">
    <citation type="submission" date="2022-06" db="EMBL/GenBank/DDBJ databases">
        <title>Complete genome sequences of two strains of the flax pathogen Septoria linicola.</title>
        <authorList>
            <person name="Lapalu N."/>
            <person name="Simon A."/>
            <person name="Demenou B."/>
            <person name="Paumier D."/>
            <person name="Guillot M.-P."/>
            <person name="Gout L."/>
            <person name="Valade R."/>
        </authorList>
    </citation>
    <scope>NUCLEOTIDE SEQUENCE</scope>
    <source>
        <strain evidence="7">SE15195</strain>
    </source>
</reference>
<evidence type="ECO:0000256" key="1">
    <source>
        <dbReference type="ARBA" id="ARBA00022723"/>
    </source>
</evidence>
<dbReference type="PROSITE" id="PS50865">
    <property type="entry name" value="ZF_MYND_2"/>
    <property type="match status" value="1"/>
</dbReference>
<dbReference type="SUPFAM" id="SSF144232">
    <property type="entry name" value="HIT/MYND zinc finger-like"/>
    <property type="match status" value="1"/>
</dbReference>
<gene>
    <name evidence="7" type="ORF">Slin15195_G054340</name>
</gene>
<evidence type="ECO:0000313" key="7">
    <source>
        <dbReference type="EMBL" id="USW52115.1"/>
    </source>
</evidence>
<evidence type="ECO:0000256" key="3">
    <source>
        <dbReference type="ARBA" id="ARBA00022833"/>
    </source>
</evidence>
<accession>A0A9Q9ANB1</accession>
<dbReference type="Pfam" id="PF01753">
    <property type="entry name" value="zf-MYND"/>
    <property type="match status" value="1"/>
</dbReference>
<evidence type="ECO:0000313" key="8">
    <source>
        <dbReference type="Proteomes" id="UP001056384"/>
    </source>
</evidence>
<dbReference type="Gene3D" id="6.10.140.2220">
    <property type="match status" value="1"/>
</dbReference>
<evidence type="ECO:0000256" key="4">
    <source>
        <dbReference type="PROSITE-ProRule" id="PRU00134"/>
    </source>
</evidence>
<dbReference type="InterPro" id="IPR002893">
    <property type="entry name" value="Znf_MYND"/>
</dbReference>
<feature type="domain" description="MYND-type" evidence="6">
    <location>
        <begin position="11"/>
        <end position="49"/>
    </location>
</feature>
<dbReference type="PROSITE" id="PS01360">
    <property type="entry name" value="ZF_MYND_1"/>
    <property type="match status" value="1"/>
</dbReference>
<dbReference type="GO" id="GO:0008270">
    <property type="term" value="F:zinc ion binding"/>
    <property type="evidence" value="ECO:0007669"/>
    <property type="project" value="UniProtKB-KW"/>
</dbReference>
<organism evidence="7 8">
    <name type="scientific">Septoria linicola</name>
    <dbReference type="NCBI Taxonomy" id="215465"/>
    <lineage>
        <taxon>Eukaryota</taxon>
        <taxon>Fungi</taxon>
        <taxon>Dikarya</taxon>
        <taxon>Ascomycota</taxon>
        <taxon>Pezizomycotina</taxon>
        <taxon>Dothideomycetes</taxon>
        <taxon>Dothideomycetidae</taxon>
        <taxon>Mycosphaerellales</taxon>
        <taxon>Mycosphaerellaceae</taxon>
        <taxon>Septoria</taxon>
    </lineage>
</organism>
<dbReference type="AlphaFoldDB" id="A0A9Q9ANB1"/>
<proteinExistence type="predicted"/>
<sequence>MAAFKLPKAQCNRCSSKGDTLLTCSGCKAIRYCSKEHQTADWSEHKSRCTAVKSSRNRMEKEEVKLRNHPGDFMMPANPFNQPAECAP</sequence>
<keyword evidence="1" id="KW-0479">Metal-binding</keyword>